<evidence type="ECO:0000256" key="1">
    <source>
        <dbReference type="SAM" id="Phobius"/>
    </source>
</evidence>
<reference evidence="2" key="1">
    <citation type="journal article" date="2014" name="Int. J. Syst. Evol. Microbiol.">
        <title>Complete genome sequence of Corynebacterium casei LMG S-19264T (=DSM 44701T), isolated from a smear-ripened cheese.</title>
        <authorList>
            <consortium name="US DOE Joint Genome Institute (JGI-PGF)"/>
            <person name="Walter F."/>
            <person name="Albersmeier A."/>
            <person name="Kalinowski J."/>
            <person name="Ruckert C."/>
        </authorList>
    </citation>
    <scope>NUCLEOTIDE SEQUENCE</scope>
    <source>
        <strain evidence="2">CGMCC 1.12408</strain>
    </source>
</reference>
<dbReference type="RefSeq" id="WP_188385293.1">
    <property type="nucleotide sequence ID" value="NZ_BMEY01000015.1"/>
</dbReference>
<accession>A0A916S477</accession>
<sequence length="157" mass="18252">MGYQYLQTSQWFKEALWAFASAIIAILSAVLTANQIGGLEYIVFVIAIIPVALGIIQGFHYMNRPNQDYIYLASDEMEINKGPLRPSKTISYRDIDHCDEFHDYDRIVVTVVRKDRKEITIHGEWLSDNDFAELKQELINRTGNEKLFRYRVDSKMV</sequence>
<evidence type="ECO:0000313" key="2">
    <source>
        <dbReference type="EMBL" id="GGA83244.1"/>
    </source>
</evidence>
<comment type="caution">
    <text evidence="2">The sequence shown here is derived from an EMBL/GenBank/DDBJ whole genome shotgun (WGS) entry which is preliminary data.</text>
</comment>
<reference evidence="2" key="2">
    <citation type="submission" date="2020-09" db="EMBL/GenBank/DDBJ databases">
        <authorList>
            <person name="Sun Q."/>
            <person name="Zhou Y."/>
        </authorList>
    </citation>
    <scope>NUCLEOTIDE SEQUENCE</scope>
    <source>
        <strain evidence="2">CGMCC 1.12408</strain>
    </source>
</reference>
<dbReference type="AlphaFoldDB" id="A0A916S477"/>
<keyword evidence="1" id="KW-0812">Transmembrane</keyword>
<keyword evidence="1" id="KW-0472">Membrane</keyword>
<feature type="transmembrane region" description="Helical" evidence="1">
    <location>
        <begin position="15"/>
        <end position="34"/>
    </location>
</feature>
<evidence type="ECO:0000313" key="3">
    <source>
        <dbReference type="Proteomes" id="UP000613512"/>
    </source>
</evidence>
<dbReference type="Proteomes" id="UP000613512">
    <property type="component" value="Unassembled WGS sequence"/>
</dbReference>
<dbReference type="EMBL" id="BMEY01000015">
    <property type="protein sequence ID" value="GGA83244.1"/>
    <property type="molecule type" value="Genomic_DNA"/>
</dbReference>
<keyword evidence="3" id="KW-1185">Reference proteome</keyword>
<keyword evidence="1" id="KW-1133">Transmembrane helix</keyword>
<feature type="transmembrane region" description="Helical" evidence="1">
    <location>
        <begin position="41"/>
        <end position="62"/>
    </location>
</feature>
<gene>
    <name evidence="2" type="ORF">GCM10008025_28000</name>
</gene>
<proteinExistence type="predicted"/>
<protein>
    <submittedName>
        <fullName evidence="2">Uncharacterized protein</fullName>
    </submittedName>
</protein>
<name>A0A916S477_9BACI</name>
<organism evidence="2 3">
    <name type="scientific">Ornithinibacillus halotolerans</name>
    <dbReference type="NCBI Taxonomy" id="1274357"/>
    <lineage>
        <taxon>Bacteria</taxon>
        <taxon>Bacillati</taxon>
        <taxon>Bacillota</taxon>
        <taxon>Bacilli</taxon>
        <taxon>Bacillales</taxon>
        <taxon>Bacillaceae</taxon>
        <taxon>Ornithinibacillus</taxon>
    </lineage>
</organism>